<dbReference type="OrthoDB" id="5909207at2759"/>
<dbReference type="PANTHER" id="PTHR23015:SF4">
    <property type="entry name" value="DUF38 DOMAIN-CONTAINING PROTEIN-RELATED"/>
    <property type="match status" value="1"/>
</dbReference>
<dbReference type="InterPro" id="IPR001810">
    <property type="entry name" value="F-box_dom"/>
</dbReference>
<dbReference type="HOGENOM" id="CLU_030831_0_1_1"/>
<accession>E3NBW5</accession>
<keyword evidence="3" id="KW-1185">Reference proteome</keyword>
<sequence>MFCLKWFNTPFIGKTEKLPVNDQPEGPIMDMPDLVMRKIMKNVDFITMLKLRKVCHAFQNFIDDTNLDNELTKVNIKVTPSTIYAYLNFASASRKSVNLYYIRYGKNCLLKVIEGRLEEAKLMKNQDLVDAFFNDFGFILRNQSKPLKKMNIETSSFDWYPEDYYDRDLLNSLKTTYSFYGCCTCTRPLKGFIEPVTHLKRINEMYTLKPTADTFHDRFDSILKSRKSPIPIQILDVTVLRPSHFMNMARLIDVKQLKGIVIRKTPGYSERKDGKQLVLNEIVELNGFEYIQELIISGFKVTAPLEKLLHIPHLTFSVSTITIEDVLLIRMVSETYHTVYLYLFFQNMLTSPTAKFRCVFYDHIKDADSLYDTLGYVNSNYIKLYAHFKLPESDQTLQISMENYSYGNCFSFKWIKTS</sequence>
<dbReference type="PANTHER" id="PTHR23015">
    <property type="entry name" value="UNCHARACTERIZED C.ELEGANS PROTEIN"/>
    <property type="match status" value="1"/>
</dbReference>
<gene>
    <name evidence="2" type="ORF">CRE_14951</name>
</gene>
<proteinExistence type="predicted"/>
<dbReference type="SUPFAM" id="SSF81383">
    <property type="entry name" value="F-box domain"/>
    <property type="match status" value="1"/>
</dbReference>
<dbReference type="InterPro" id="IPR002900">
    <property type="entry name" value="DUF38/FTH_CAE_spp"/>
</dbReference>
<protein>
    <recommendedName>
        <fullName evidence="1">F-box domain-containing protein</fullName>
    </recommendedName>
</protein>
<dbReference type="CDD" id="cd22150">
    <property type="entry name" value="F-box_CeFBXA-like"/>
    <property type="match status" value="1"/>
</dbReference>
<evidence type="ECO:0000313" key="3">
    <source>
        <dbReference type="Proteomes" id="UP000008281"/>
    </source>
</evidence>
<dbReference type="EMBL" id="DS268590">
    <property type="protein sequence ID" value="EFO92515.1"/>
    <property type="molecule type" value="Genomic_DNA"/>
</dbReference>
<dbReference type="Pfam" id="PF01827">
    <property type="entry name" value="FTH"/>
    <property type="match status" value="1"/>
</dbReference>
<dbReference type="Pfam" id="PF00646">
    <property type="entry name" value="F-box"/>
    <property type="match status" value="1"/>
</dbReference>
<dbReference type="InterPro" id="IPR036047">
    <property type="entry name" value="F-box-like_dom_sf"/>
</dbReference>
<evidence type="ECO:0000259" key="1">
    <source>
        <dbReference type="PROSITE" id="PS50181"/>
    </source>
</evidence>
<evidence type="ECO:0000313" key="2">
    <source>
        <dbReference type="EMBL" id="EFO92515.1"/>
    </source>
</evidence>
<feature type="domain" description="F-box" evidence="1">
    <location>
        <begin position="25"/>
        <end position="74"/>
    </location>
</feature>
<dbReference type="InParanoid" id="E3NBW5"/>
<reference evidence="2" key="1">
    <citation type="submission" date="2007-07" db="EMBL/GenBank/DDBJ databases">
        <title>PCAP assembly of the Caenorhabditis remanei genome.</title>
        <authorList>
            <consortium name="The Caenorhabditis remanei Sequencing Consortium"/>
            <person name="Wilson R.K."/>
        </authorList>
    </citation>
    <scope>NUCLEOTIDE SEQUENCE [LARGE SCALE GENOMIC DNA]</scope>
    <source>
        <strain evidence="2">PB4641</strain>
    </source>
</reference>
<dbReference type="GO" id="GO:0045087">
    <property type="term" value="P:innate immune response"/>
    <property type="evidence" value="ECO:0007669"/>
    <property type="project" value="TreeGrafter"/>
</dbReference>
<dbReference type="Proteomes" id="UP000008281">
    <property type="component" value="Unassembled WGS sequence"/>
</dbReference>
<dbReference type="SMART" id="SM00256">
    <property type="entry name" value="FBOX"/>
    <property type="match status" value="1"/>
</dbReference>
<dbReference type="InterPro" id="IPR040161">
    <property type="entry name" value="FB224"/>
</dbReference>
<dbReference type="PROSITE" id="PS50181">
    <property type="entry name" value="FBOX"/>
    <property type="match status" value="1"/>
</dbReference>
<organism evidence="3">
    <name type="scientific">Caenorhabditis remanei</name>
    <name type="common">Caenorhabditis vulgaris</name>
    <dbReference type="NCBI Taxonomy" id="31234"/>
    <lineage>
        <taxon>Eukaryota</taxon>
        <taxon>Metazoa</taxon>
        <taxon>Ecdysozoa</taxon>
        <taxon>Nematoda</taxon>
        <taxon>Chromadorea</taxon>
        <taxon>Rhabditida</taxon>
        <taxon>Rhabditina</taxon>
        <taxon>Rhabditomorpha</taxon>
        <taxon>Rhabditoidea</taxon>
        <taxon>Rhabditidae</taxon>
        <taxon>Peloderinae</taxon>
        <taxon>Caenorhabditis</taxon>
    </lineage>
</organism>
<dbReference type="AlphaFoldDB" id="E3NBW5"/>
<name>E3NBW5_CAERE</name>